<name>G8H1C9_9BETA</name>
<reference evidence="1 2" key="1">
    <citation type="journal article" date="2011" name="J. Virol.">
        <title>Genomic sequencing and characterization of cynomolgus macaque cytomegalovirus.</title>
        <authorList>
            <person name="Marsh A.K."/>
            <person name="Willer D.O."/>
            <person name="Ambagala A.P."/>
            <person name="Dzamba M."/>
            <person name="Chan J.K."/>
            <person name="Pilon R."/>
            <person name="Fournier J."/>
            <person name="Sandstrom P."/>
            <person name="Brudno M."/>
            <person name="Macdonald K.S."/>
        </authorList>
    </citation>
    <scope>NUCLEOTIDE SEQUENCE [LARGE SCALE GENOMIC DNA]</scope>
    <source>
        <strain evidence="1 2">Ottawa</strain>
    </source>
</reference>
<organism evidence="1 2">
    <name type="scientific">macacine betaherpesvirus 8</name>
    <dbReference type="NCBI Taxonomy" id="2560567"/>
    <lineage>
        <taxon>Viruses</taxon>
        <taxon>Duplodnaviria</taxon>
        <taxon>Heunggongvirae</taxon>
        <taxon>Peploviricota</taxon>
        <taxon>Herviviricetes</taxon>
        <taxon>Herpesvirales</taxon>
        <taxon>Orthoherpesviridae</taxon>
        <taxon>Betaherpesvirinae</taxon>
        <taxon>Cytomegalovirus</taxon>
        <taxon>Cytomegalovirus macacinebeta8</taxon>
    </lineage>
</organism>
<dbReference type="Proteomes" id="UP000174965">
    <property type="component" value="Segment"/>
</dbReference>
<evidence type="ECO:0000313" key="2">
    <source>
        <dbReference type="Proteomes" id="UP000174965"/>
    </source>
</evidence>
<accession>G8H1C9</accession>
<sequence>MSVLTGVMMSSHAAFCPCRLAAEFFSDMLPKVNMEMVSVSRNCGLSTPAAWRIQRSTSSCRCTCMGKTRNRFCTRTPMSLRERLRYATQVAEVYPRPMSTVLMF</sequence>
<keyword evidence="2" id="KW-1185">Reference proteome</keyword>
<dbReference type="EMBL" id="JN227533">
    <property type="protein sequence ID" value="AEQ32203.1"/>
    <property type="molecule type" value="Genomic_DNA"/>
</dbReference>
<proteinExistence type="predicted"/>
<protein>
    <submittedName>
        <fullName evidence="1">Uncharacterized protein</fullName>
    </submittedName>
</protein>
<gene>
    <name evidence="1" type="ORF">cy123</name>
</gene>
<evidence type="ECO:0000313" key="1">
    <source>
        <dbReference type="EMBL" id="AEQ32203.1"/>
    </source>
</evidence>